<protein>
    <submittedName>
        <fullName evidence="4">Glycosyltransferase</fullName>
    </submittedName>
</protein>
<evidence type="ECO:0000259" key="3">
    <source>
        <dbReference type="Pfam" id="PF13439"/>
    </source>
</evidence>
<evidence type="ECO:0000313" key="4">
    <source>
        <dbReference type="EMBL" id="THH41531.1"/>
    </source>
</evidence>
<dbReference type="Gene3D" id="3.40.50.2000">
    <property type="entry name" value="Glycogen Phosphorylase B"/>
    <property type="match status" value="2"/>
</dbReference>
<dbReference type="Pfam" id="PF13439">
    <property type="entry name" value="Glyco_transf_4"/>
    <property type="match status" value="1"/>
</dbReference>
<name>A0A4S4NST7_9BACT</name>
<dbReference type="OrthoDB" id="9813214at2"/>
<keyword evidence="1" id="KW-0328">Glycosyltransferase</keyword>
<dbReference type="SUPFAM" id="SSF53756">
    <property type="entry name" value="UDP-Glycosyltransferase/glycogen phosphorylase"/>
    <property type="match status" value="1"/>
</dbReference>
<dbReference type="GO" id="GO:0016757">
    <property type="term" value="F:glycosyltransferase activity"/>
    <property type="evidence" value="ECO:0007669"/>
    <property type="project" value="UniProtKB-KW"/>
</dbReference>
<evidence type="ECO:0000313" key="5">
    <source>
        <dbReference type="Proteomes" id="UP000308528"/>
    </source>
</evidence>
<keyword evidence="2 4" id="KW-0808">Transferase</keyword>
<proteinExistence type="predicted"/>
<dbReference type="PANTHER" id="PTHR12526">
    <property type="entry name" value="GLYCOSYLTRANSFERASE"/>
    <property type="match status" value="1"/>
</dbReference>
<dbReference type="Pfam" id="PF13692">
    <property type="entry name" value="Glyco_trans_1_4"/>
    <property type="match status" value="1"/>
</dbReference>
<dbReference type="Proteomes" id="UP000308528">
    <property type="component" value="Unassembled WGS sequence"/>
</dbReference>
<dbReference type="CDD" id="cd03801">
    <property type="entry name" value="GT4_PimA-like"/>
    <property type="match status" value="1"/>
</dbReference>
<evidence type="ECO:0000256" key="2">
    <source>
        <dbReference type="ARBA" id="ARBA00022679"/>
    </source>
</evidence>
<organism evidence="4 5">
    <name type="scientific">Neolewinella litorea</name>
    <dbReference type="NCBI Taxonomy" id="2562452"/>
    <lineage>
        <taxon>Bacteria</taxon>
        <taxon>Pseudomonadati</taxon>
        <taxon>Bacteroidota</taxon>
        <taxon>Saprospiria</taxon>
        <taxon>Saprospirales</taxon>
        <taxon>Lewinellaceae</taxon>
        <taxon>Neolewinella</taxon>
    </lineage>
</organism>
<gene>
    <name evidence="4" type="ORF">E4021_02755</name>
</gene>
<dbReference type="RefSeq" id="WP_136456374.1">
    <property type="nucleotide sequence ID" value="NZ_SRSF01000001.1"/>
</dbReference>
<sequence length="363" mass="41501">MRIICTVTNDLSHDQRMHRICGSLQGAGHSVTLVGRELPDSPALPDRPYHQHRLKCRYLRGKRFYAEYNLRLWRLLRGWEFDVICAADLDTLPAGSWLTRARGKLVYDAHEWFSETPEVFARPLVRGLWRGLGKALVPHTDARYTVGPELARQLEVEYRMPFAVVRNLPSRVEFPKHENTGGVILYQGMLNPGRGLEVAMAALSDLPGCKLWIVGSGPERQALEALAQRTGVADRVWFAGFRPPHELPEITRNAWLGINLLEASSPSYYFSLANKSLDYVQAGLPSVQMDFPEYRNLQERYHCFSLLPELTAPALAAVIQGLRDNKPAYDRLRHNCELAAEELCWEREEPRLLEIYEGLERER</sequence>
<dbReference type="AlphaFoldDB" id="A0A4S4NST7"/>
<feature type="domain" description="Glycosyltransferase subfamily 4-like N-terminal" evidence="3">
    <location>
        <begin position="17"/>
        <end position="164"/>
    </location>
</feature>
<dbReference type="InterPro" id="IPR028098">
    <property type="entry name" value="Glyco_trans_4-like_N"/>
</dbReference>
<accession>A0A4S4NST7</accession>
<evidence type="ECO:0000256" key="1">
    <source>
        <dbReference type="ARBA" id="ARBA00022676"/>
    </source>
</evidence>
<dbReference type="EMBL" id="SRSF01000001">
    <property type="protein sequence ID" value="THH41531.1"/>
    <property type="molecule type" value="Genomic_DNA"/>
</dbReference>
<dbReference type="PANTHER" id="PTHR12526:SF629">
    <property type="entry name" value="TEICHURONIC ACID BIOSYNTHESIS GLYCOSYLTRANSFERASE TUAH-RELATED"/>
    <property type="match status" value="1"/>
</dbReference>
<keyword evidence="5" id="KW-1185">Reference proteome</keyword>
<comment type="caution">
    <text evidence="4">The sequence shown here is derived from an EMBL/GenBank/DDBJ whole genome shotgun (WGS) entry which is preliminary data.</text>
</comment>
<reference evidence="4 5" key="1">
    <citation type="submission" date="2019-04" db="EMBL/GenBank/DDBJ databases">
        <title>Lewinella litorea sp. nov., isolated from a marine sand.</title>
        <authorList>
            <person name="Yoon J.-H."/>
        </authorList>
    </citation>
    <scope>NUCLEOTIDE SEQUENCE [LARGE SCALE GENOMIC DNA]</scope>
    <source>
        <strain evidence="4 5">HSMS-39</strain>
    </source>
</reference>